<accession>F0ZCY5</accession>
<keyword evidence="6" id="KW-1185">Reference proteome</keyword>
<dbReference type="eggNOG" id="KOG1175">
    <property type="taxonomic scope" value="Eukaryota"/>
</dbReference>
<dbReference type="RefSeq" id="XP_003285299.1">
    <property type="nucleotide sequence ID" value="XM_003285251.1"/>
</dbReference>
<dbReference type="InterPro" id="IPR020845">
    <property type="entry name" value="AMP-binding_CS"/>
</dbReference>
<feature type="domain" description="AMP-binding enzyme C-terminal" evidence="3">
    <location>
        <begin position="533"/>
        <end position="611"/>
    </location>
</feature>
<dbReference type="VEuPathDB" id="AmoebaDB:DICPUDRAFT_76217"/>
<dbReference type="InterPro" id="IPR045851">
    <property type="entry name" value="AMP-bd_C_sf"/>
</dbReference>
<evidence type="ECO:0000259" key="3">
    <source>
        <dbReference type="Pfam" id="PF13193"/>
    </source>
</evidence>
<dbReference type="EMBL" id="GL870982">
    <property type="protein sequence ID" value="EGC38172.1"/>
    <property type="molecule type" value="Genomic_DNA"/>
</dbReference>
<dbReference type="Pfam" id="PF00501">
    <property type="entry name" value="AMP-binding"/>
    <property type="match status" value="1"/>
</dbReference>
<gene>
    <name evidence="5" type="ORF">DICPUDRAFT_76217</name>
</gene>
<dbReference type="PANTHER" id="PTHR43347">
    <property type="entry name" value="ACYL-COA SYNTHETASE"/>
    <property type="match status" value="1"/>
</dbReference>
<dbReference type="Pfam" id="PF16177">
    <property type="entry name" value="ACAS_N"/>
    <property type="match status" value="1"/>
</dbReference>
<dbReference type="GeneID" id="10502591"/>
<dbReference type="GO" id="GO:0050218">
    <property type="term" value="F:propionate-CoA ligase activity"/>
    <property type="evidence" value="ECO:0000318"/>
    <property type="project" value="GO_Central"/>
</dbReference>
<comment type="similarity">
    <text evidence="1">Belongs to the ATP-dependent AMP-binding enzyme family.</text>
</comment>
<evidence type="ECO:0000259" key="4">
    <source>
        <dbReference type="Pfam" id="PF16177"/>
    </source>
</evidence>
<dbReference type="OrthoDB" id="1706066at2759"/>
<evidence type="ECO:0000313" key="5">
    <source>
        <dbReference type="EMBL" id="EGC38172.1"/>
    </source>
</evidence>
<dbReference type="SUPFAM" id="SSF56801">
    <property type="entry name" value="Acetyl-CoA synthetase-like"/>
    <property type="match status" value="1"/>
</dbReference>
<sequence>MFNTKKLLYRYFSSKFKLSDPFNYEKDFKYSIKEPASFWNDVSNKFVKWDKKYTKAYSGDKCNPEWFKGGLLNACYNALDVHVKNPEFKDRVALIHETPARDNTNKLTYEQLWDEVCLLARGLQNLGVEKGDRVIIYMPMVNQTVIAMLACARIAAIHSVVFGGFASPQLAQRIEHCKPKVVISCNFGIEGHKVNSYTPLVENALELSSHKPNRVIVYNRKDIKLDVESPKISKTIDWYSFTKGLAPLREYTPVDSTHPLYILYTSGTTGMPKGIIRQTGGNVVGLNYAMRNCYGMKPGETFFATSDIGWTAGHTLSVYGPLYSGLTSIIFEGKPTIPDAGIYWKLIEKHRVDSFFSAPTAIRTVYREDSDSKIISKYDLSSLKSLWLGGERLDTASFNYLYNATKKPVLDNYWQTEAGWPIITNPSAQIKIKQNATGKNVPGYNLFVLNSKSKPVKANEMGEVCIKLPLPPGFTNTLYLNDEGYKRGYLEQYPGFLRTGDYGFKDKEGYYHIKNRVDDVINVCGHRLSTGSFEEIIIKHPKVVECACFGIKDELKGEVPFGVVVLKPQFKDDYLEVEKELIKEIRNSIGPIATFKNIISVNCIPKTRSGKILRNILRKMYNGEDYTPPPTIEDCTVLVEIKKEFKKYI</sequence>
<evidence type="ECO:0000256" key="1">
    <source>
        <dbReference type="ARBA" id="ARBA00006432"/>
    </source>
</evidence>
<proteinExistence type="inferred from homology"/>
<dbReference type="Gene3D" id="3.30.300.30">
    <property type="match status" value="1"/>
</dbReference>
<name>F0ZCY5_DICPU</name>
<dbReference type="InterPro" id="IPR032387">
    <property type="entry name" value="ACAS_N"/>
</dbReference>
<feature type="domain" description="AMP-dependent synthetase/ligase" evidence="2">
    <location>
        <begin position="87"/>
        <end position="468"/>
    </location>
</feature>
<dbReference type="InterPro" id="IPR025110">
    <property type="entry name" value="AMP-bd_C"/>
</dbReference>
<dbReference type="OMA" id="NSWPSAF"/>
<dbReference type="PANTHER" id="PTHR43347:SF3">
    <property type="entry name" value="ACYL-COA SYNTHETASE SHORT-CHAIN FAMILY MEMBER 3, MITOCHONDRIAL"/>
    <property type="match status" value="1"/>
</dbReference>
<evidence type="ECO:0000259" key="2">
    <source>
        <dbReference type="Pfam" id="PF00501"/>
    </source>
</evidence>
<dbReference type="PROSITE" id="PS00455">
    <property type="entry name" value="AMP_BINDING"/>
    <property type="match status" value="1"/>
</dbReference>
<organism evidence="5 6">
    <name type="scientific">Dictyostelium purpureum</name>
    <name type="common">Slime mold</name>
    <dbReference type="NCBI Taxonomy" id="5786"/>
    <lineage>
        <taxon>Eukaryota</taxon>
        <taxon>Amoebozoa</taxon>
        <taxon>Evosea</taxon>
        <taxon>Eumycetozoa</taxon>
        <taxon>Dictyostelia</taxon>
        <taxon>Dictyosteliales</taxon>
        <taxon>Dictyosteliaceae</taxon>
        <taxon>Dictyostelium</taxon>
    </lineage>
</organism>
<dbReference type="InterPro" id="IPR042099">
    <property type="entry name" value="ANL_N_sf"/>
</dbReference>
<dbReference type="KEGG" id="dpp:DICPUDRAFT_76217"/>
<dbReference type="STRING" id="5786.F0ZCY5"/>
<dbReference type="Pfam" id="PF13193">
    <property type="entry name" value="AMP-binding_C"/>
    <property type="match status" value="1"/>
</dbReference>
<feature type="domain" description="Acetyl-coenzyme A synthetase N-terminal" evidence="4">
    <location>
        <begin position="24"/>
        <end position="78"/>
    </location>
</feature>
<dbReference type="InterPro" id="IPR000873">
    <property type="entry name" value="AMP-dep_synth/lig_dom"/>
</dbReference>
<dbReference type="InParanoid" id="F0ZCY5"/>
<evidence type="ECO:0000313" key="6">
    <source>
        <dbReference type="Proteomes" id="UP000001064"/>
    </source>
</evidence>
<dbReference type="AlphaFoldDB" id="F0ZCY5"/>
<protein>
    <submittedName>
        <fullName evidence="5">Uncharacterized protein</fullName>
    </submittedName>
</protein>
<dbReference type="Gene3D" id="3.40.50.12780">
    <property type="entry name" value="N-terminal domain of ligase-like"/>
    <property type="match status" value="1"/>
</dbReference>
<dbReference type="Proteomes" id="UP000001064">
    <property type="component" value="Unassembled WGS sequence"/>
</dbReference>
<reference evidence="6" key="1">
    <citation type="journal article" date="2011" name="Genome Biol.">
        <title>Comparative genomics of the social amoebae Dictyostelium discoideum and Dictyostelium purpureum.</title>
        <authorList>
            <consortium name="US DOE Joint Genome Institute (JGI-PGF)"/>
            <person name="Sucgang R."/>
            <person name="Kuo A."/>
            <person name="Tian X."/>
            <person name="Salerno W."/>
            <person name="Parikh A."/>
            <person name="Feasley C.L."/>
            <person name="Dalin E."/>
            <person name="Tu H."/>
            <person name="Huang E."/>
            <person name="Barry K."/>
            <person name="Lindquist E."/>
            <person name="Shapiro H."/>
            <person name="Bruce D."/>
            <person name="Schmutz J."/>
            <person name="Salamov A."/>
            <person name="Fey P."/>
            <person name="Gaudet P."/>
            <person name="Anjard C."/>
            <person name="Babu M.M."/>
            <person name="Basu S."/>
            <person name="Bushmanova Y."/>
            <person name="van der Wel H."/>
            <person name="Katoh-Kurasawa M."/>
            <person name="Dinh C."/>
            <person name="Coutinho P.M."/>
            <person name="Saito T."/>
            <person name="Elias M."/>
            <person name="Schaap P."/>
            <person name="Kay R.R."/>
            <person name="Henrissat B."/>
            <person name="Eichinger L."/>
            <person name="Rivero F."/>
            <person name="Putnam N.H."/>
            <person name="West C.M."/>
            <person name="Loomis W.F."/>
            <person name="Chisholm R.L."/>
            <person name="Shaulsky G."/>
            <person name="Strassmann J.E."/>
            <person name="Queller D.C."/>
            <person name="Kuspa A."/>
            <person name="Grigoriev I.V."/>
        </authorList>
    </citation>
    <scope>NUCLEOTIDE SEQUENCE [LARGE SCALE GENOMIC DNA]</scope>
    <source>
        <strain evidence="6">QSDP1</strain>
    </source>
</reference>